<evidence type="ECO:0000256" key="9">
    <source>
        <dbReference type="ARBA" id="ARBA00023136"/>
    </source>
</evidence>
<dbReference type="EMBL" id="FMWB01000002">
    <property type="protein sequence ID" value="SCZ27202.1"/>
    <property type="molecule type" value="Genomic_DNA"/>
</dbReference>
<evidence type="ECO:0000259" key="12">
    <source>
        <dbReference type="Pfam" id="PF21447"/>
    </source>
</evidence>
<accession>A0A1G5MQ67</accession>
<protein>
    <recommendedName>
        <fullName evidence="6">Exopolyphosphatase</fullName>
        <ecNumber evidence="5">3.6.1.11</ecNumber>
    </recommendedName>
</protein>
<dbReference type="GO" id="GO:0005886">
    <property type="term" value="C:plasma membrane"/>
    <property type="evidence" value="ECO:0007669"/>
    <property type="project" value="UniProtKB-SubCell"/>
</dbReference>
<dbReference type="CDD" id="cd24053">
    <property type="entry name" value="ASKHA_NBD_EcPPX-GppA-like"/>
    <property type="match status" value="1"/>
</dbReference>
<evidence type="ECO:0000256" key="2">
    <source>
        <dbReference type="ARBA" id="ARBA00004202"/>
    </source>
</evidence>
<dbReference type="InterPro" id="IPR043129">
    <property type="entry name" value="ATPase_NBD"/>
</dbReference>
<dbReference type="PANTHER" id="PTHR30005:SF14">
    <property type="entry name" value="EXOPOLYPHOSPHATASE"/>
    <property type="match status" value="1"/>
</dbReference>
<evidence type="ECO:0000256" key="7">
    <source>
        <dbReference type="ARBA" id="ARBA00022475"/>
    </source>
</evidence>
<comment type="similarity">
    <text evidence="3">Belongs to the GppA/Ppx family.</text>
</comment>
<evidence type="ECO:0000256" key="4">
    <source>
        <dbReference type="ARBA" id="ARBA00011738"/>
    </source>
</evidence>
<organism evidence="13 14">
    <name type="scientific">Pseudomonas oryzihabitans</name>
    <dbReference type="NCBI Taxonomy" id="47885"/>
    <lineage>
        <taxon>Bacteria</taxon>
        <taxon>Pseudomonadati</taxon>
        <taxon>Pseudomonadota</taxon>
        <taxon>Gammaproteobacteria</taxon>
        <taxon>Pseudomonadales</taxon>
        <taxon>Pseudomonadaceae</taxon>
        <taxon>Pseudomonas</taxon>
    </lineage>
</organism>
<comment type="catalytic activity">
    <reaction evidence="10">
        <text>[phosphate](n) + H2O = [phosphate](n-1) + phosphate + H(+)</text>
        <dbReference type="Rhea" id="RHEA:21528"/>
        <dbReference type="Rhea" id="RHEA-COMP:9859"/>
        <dbReference type="Rhea" id="RHEA-COMP:14279"/>
        <dbReference type="ChEBI" id="CHEBI:15377"/>
        <dbReference type="ChEBI" id="CHEBI:15378"/>
        <dbReference type="ChEBI" id="CHEBI:16838"/>
        <dbReference type="ChEBI" id="CHEBI:43474"/>
        <dbReference type="EC" id="3.6.1.11"/>
    </reaction>
</comment>
<dbReference type="STRING" id="237610.BJP27_15800"/>
<dbReference type="NCBIfam" id="TIGR03706">
    <property type="entry name" value="exo_poly_only"/>
    <property type="match status" value="1"/>
</dbReference>
<dbReference type="Gene3D" id="3.30.420.150">
    <property type="entry name" value="Exopolyphosphatase. Domain 2"/>
    <property type="match status" value="1"/>
</dbReference>
<dbReference type="Gene3D" id="3.30.420.40">
    <property type="match status" value="1"/>
</dbReference>
<dbReference type="eggNOG" id="COG0248">
    <property type="taxonomic scope" value="Bacteria"/>
</dbReference>
<evidence type="ECO:0000256" key="5">
    <source>
        <dbReference type="ARBA" id="ARBA00012451"/>
    </source>
</evidence>
<dbReference type="InterPro" id="IPR022371">
    <property type="entry name" value="Exopolyphosphatase"/>
</dbReference>
<evidence type="ECO:0000256" key="8">
    <source>
        <dbReference type="ARBA" id="ARBA00022801"/>
    </source>
</evidence>
<feature type="domain" description="Ppx/GppA phosphatase N-terminal" evidence="11">
    <location>
        <begin position="37"/>
        <end position="319"/>
    </location>
</feature>
<reference evidence="14" key="1">
    <citation type="submission" date="2016-10" db="EMBL/GenBank/DDBJ databases">
        <authorList>
            <person name="de Groot N.N."/>
        </authorList>
    </citation>
    <scope>NUCLEOTIDE SEQUENCE [LARGE SCALE GENOMIC DNA]</scope>
    <source>
        <strain evidence="14">DSM 15758</strain>
    </source>
</reference>
<comment type="subcellular location">
    <subcellularLocation>
        <location evidence="2">Cell membrane</location>
        <topology evidence="2">Peripheral membrane protein</topology>
    </subcellularLocation>
</comment>
<dbReference type="Gene3D" id="1.10.3210.10">
    <property type="entry name" value="Hypothetical protein af1432"/>
    <property type="match status" value="1"/>
</dbReference>
<comment type="caution">
    <text evidence="13">The sequence shown here is derived from an EMBL/GenBank/DDBJ whole genome shotgun (WGS) entry which is preliminary data.</text>
</comment>
<evidence type="ECO:0000256" key="10">
    <source>
        <dbReference type="ARBA" id="ARBA00047607"/>
    </source>
</evidence>
<evidence type="ECO:0000313" key="13">
    <source>
        <dbReference type="EMBL" id="SCZ27202.1"/>
    </source>
</evidence>
<sequence>MARFIAESLQMQPSPAEPHELIAAIDLGSNSFHIVRARHSHGEIRILERLGEKIQLAAGLDESRLLSEEAIQRGLDCLRRFAQLIAGMPRGAVRVVGTNALREARNRAEFIQRAEAVLGHAVEVISGREEARLIYLGVSHSMPDVPGRRLVTDIGGGSTEFIIGQRFETLQRESLQMGCVSFTKRFFADGKITAAQYARAYTAARLELMNIDQGLREMGWHQALGASGTIRAVALAIQAAGRGNGEITPDGIEWLKRKLLKQGDINLLNIDGVKPDRRAILPGGLAILEALFKALELQEMHLSEGALREGVLYDMIGRHSHEDVRERTLNALAERYHVDQRHAERVEKRALKSLAQVAEAWALTDENHAELLRWAARLHGVGLDIAHYQYHKHGAYLIEHSDLPGFSRRDQQALALLVRGHRRNIPLDRLQELGPEGEPLLRLTLLLRFAILFHHIRHKSIPDVQLSAGERSLDVQFPDGWLAENPLTQADFELEAQWLERVGYRLSVR</sequence>
<dbReference type="EC" id="3.6.1.11" evidence="5"/>
<evidence type="ECO:0000256" key="6">
    <source>
        <dbReference type="ARBA" id="ARBA00020416"/>
    </source>
</evidence>
<keyword evidence="8" id="KW-0378">Hydrolase</keyword>
<dbReference type="PIRSF" id="PIRSF001267">
    <property type="entry name" value="Pyrophosphatase_GppA_Ppx"/>
    <property type="match status" value="1"/>
</dbReference>
<evidence type="ECO:0000259" key="11">
    <source>
        <dbReference type="Pfam" id="PF02541"/>
    </source>
</evidence>
<feature type="domain" description="Ppx/GppA phosphatase C-terminal" evidence="12">
    <location>
        <begin position="324"/>
        <end position="495"/>
    </location>
</feature>
<evidence type="ECO:0000256" key="3">
    <source>
        <dbReference type="ARBA" id="ARBA00007125"/>
    </source>
</evidence>
<dbReference type="SUPFAM" id="SSF53067">
    <property type="entry name" value="Actin-like ATPase domain"/>
    <property type="match status" value="2"/>
</dbReference>
<dbReference type="GO" id="GO:0004309">
    <property type="term" value="F:exopolyphosphatase activity"/>
    <property type="evidence" value="ECO:0007669"/>
    <property type="project" value="UniProtKB-EC"/>
</dbReference>
<dbReference type="PANTHER" id="PTHR30005">
    <property type="entry name" value="EXOPOLYPHOSPHATASE"/>
    <property type="match status" value="1"/>
</dbReference>
<evidence type="ECO:0000256" key="1">
    <source>
        <dbReference type="ARBA" id="ARBA00001946"/>
    </source>
</evidence>
<dbReference type="AlphaFoldDB" id="A0A1G5MQ67"/>
<dbReference type="InterPro" id="IPR048950">
    <property type="entry name" value="Ppx_GppA_C"/>
</dbReference>
<gene>
    <name evidence="13" type="ORF">SAMN05216279_102463</name>
</gene>
<dbReference type="FunFam" id="3.30.420.40:FF:000023">
    <property type="entry name" value="Guanosine-5'-triphosphate,3'-diphosphate pyrophosphatase"/>
    <property type="match status" value="1"/>
</dbReference>
<evidence type="ECO:0000313" key="14">
    <source>
        <dbReference type="Proteomes" id="UP000183046"/>
    </source>
</evidence>
<dbReference type="InterPro" id="IPR030673">
    <property type="entry name" value="PyroPPase_GppA_Ppx"/>
</dbReference>
<name>A0A1G5MQ67_9PSED</name>
<keyword evidence="9" id="KW-0472">Membrane</keyword>
<comment type="subunit">
    <text evidence="4">Homodimer.</text>
</comment>
<dbReference type="Proteomes" id="UP000183046">
    <property type="component" value="Unassembled WGS sequence"/>
</dbReference>
<dbReference type="SUPFAM" id="SSF109604">
    <property type="entry name" value="HD-domain/PDEase-like"/>
    <property type="match status" value="1"/>
</dbReference>
<dbReference type="InterPro" id="IPR050273">
    <property type="entry name" value="GppA/Ppx_hydrolase"/>
</dbReference>
<dbReference type="Pfam" id="PF02541">
    <property type="entry name" value="Ppx-GppA"/>
    <property type="match status" value="1"/>
</dbReference>
<dbReference type="Pfam" id="PF21447">
    <property type="entry name" value="Ppx-GppA_III"/>
    <property type="match status" value="1"/>
</dbReference>
<keyword evidence="7" id="KW-1003">Cell membrane</keyword>
<proteinExistence type="inferred from homology"/>
<comment type="cofactor">
    <cofactor evidence="1">
        <name>Mg(2+)</name>
        <dbReference type="ChEBI" id="CHEBI:18420"/>
    </cofactor>
</comment>
<dbReference type="GO" id="GO:0006798">
    <property type="term" value="P:polyphosphate catabolic process"/>
    <property type="evidence" value="ECO:0007669"/>
    <property type="project" value="TreeGrafter"/>
</dbReference>
<dbReference type="FunFam" id="3.30.420.150:FF:000001">
    <property type="entry name" value="Guanosine-5'-triphosphate,3'-diphosphate pyrophosphatase"/>
    <property type="match status" value="1"/>
</dbReference>
<dbReference type="InterPro" id="IPR003695">
    <property type="entry name" value="Ppx_GppA_N"/>
</dbReference>